<feature type="transmembrane region" description="Helical" evidence="11">
    <location>
        <begin position="101"/>
        <end position="121"/>
    </location>
</feature>
<evidence type="ECO:0000256" key="2">
    <source>
        <dbReference type="ARBA" id="ARBA00004141"/>
    </source>
</evidence>
<evidence type="ECO:0000256" key="1">
    <source>
        <dbReference type="ARBA" id="ARBA00000085"/>
    </source>
</evidence>
<evidence type="ECO:0000313" key="15">
    <source>
        <dbReference type="Proteomes" id="UP000006054"/>
    </source>
</evidence>
<dbReference type="OrthoDB" id="1109395at2"/>
<evidence type="ECO:0000256" key="3">
    <source>
        <dbReference type="ARBA" id="ARBA00012438"/>
    </source>
</evidence>
<evidence type="ECO:0000259" key="13">
    <source>
        <dbReference type="PROSITE" id="PS50113"/>
    </source>
</evidence>
<dbReference type="Proteomes" id="UP000006054">
    <property type="component" value="Chromosome"/>
</dbReference>
<dbReference type="InterPro" id="IPR029095">
    <property type="entry name" value="NarX-like_N"/>
</dbReference>
<feature type="domain" description="PAC" evidence="13">
    <location>
        <begin position="1013"/>
        <end position="1065"/>
    </location>
</feature>
<dbReference type="PROSITE" id="PS50112">
    <property type="entry name" value="PAS"/>
    <property type="match status" value="2"/>
</dbReference>
<dbReference type="PROSITE" id="PS50113">
    <property type="entry name" value="PAC"/>
    <property type="match status" value="3"/>
</dbReference>
<dbReference type="InterPro" id="IPR001610">
    <property type="entry name" value="PAC"/>
</dbReference>
<dbReference type="EC" id="2.7.13.3" evidence="3"/>
<gene>
    <name evidence="14" type="ordered locus">Fleli_3968</name>
</gene>
<evidence type="ECO:0000256" key="4">
    <source>
        <dbReference type="ARBA" id="ARBA00022553"/>
    </source>
</evidence>
<dbReference type="PANTHER" id="PTHR43304">
    <property type="entry name" value="PHYTOCHROME-LIKE PROTEIN CPH1"/>
    <property type="match status" value="1"/>
</dbReference>
<dbReference type="SMART" id="SM00086">
    <property type="entry name" value="PAC"/>
    <property type="match status" value="5"/>
</dbReference>
<sequence length="1334" mass="154160" precursor="true">MRNSNTLKYALGGLFFGLLFPFFALILDGFLFKHLAFDWNMVVKLHKLNPIHFVIDSAPIVLAGTFAVMGYYLDKNINKEKNINYKQYSEKNRTILKRLRIGNIAVPIIIIILLIGSYFIMQSLLSNQQNDAVIINIAGKQRMLSQNISKNALYLTLTQGEERVDYINYLDEYRREFKTAHRNLSGKESTLDFTENHVNSTEIISLYDSINPYYNGLLAGVEEVLDANEVIDIESKRLSIRDAIQKVERNEHIFLSIMDKIVSAYEIEAKDKITAIEIAQISVTGFLIFISVIAFFVLKLTIDRVQTAFTDVEIATRTLEENNQELQASEEELRQNSEQMKTVNDNLINSQRELKVYINRVSQAKEMAKLAAYDLDIKTNEITHTEHLNTLLGLDKNVKIDHQFLEKIIHTDDYPILLESQKKSLKDRKDTYYRLRIKTDYFKDWHWFQGTTHGVFDKKGKLSYIVSSLQDITESVQKEQEIKKLLQEASIQNQELQASEEELRQNTEQLQLTNDSLFVAQREAEQQRILLNRAEEISQIGSFEGDLKAFSYNHSENLALIYGLDEEEMKNVQKQLKYYHKNDYKELETNSLMLMQGLKDNFTQIARFKGPKHTEWKYLKLEGTLIRDVTGSPERLLGVVQDITQITLQQKALEQSQKQLESLSNNLQGIMYRTLIDENRTTLFISKGVERITGYAASDFIDNKVRSFRSIIHQEDNFIDSEINQAIETKLPYKIEYRLIHKNGSIIWVEESGQVVEDEKQNVKYFDGVIIDITQRKQAETIIETQTQKLLISQKDLEQQQQMLSDAEKMAKMGSYIWDLVTGEIKHSENLPTIYGLEKGIVVDKVIFDSIIHPDEREAHQKVINEAITNGQREVFTTYRAKTPHLPKKPWKHYRTYSIINYNENGEPITFIGTAQDVSEEVAQQKTQEKLLTFVKENKENLEESQRLAQIVSYDMNLSTKKLEWSNSFEKVFQIENNQIPKNATEFHAWTEKEDLDEVNKSWTETLAKKEEFNAVYRINTPNKKTFYIREKSYPVFDEKGDIVHMKGTLQDITKVELARKKLEKTSEKLEKQNTNLISSINYAQRIQSAMLGGTQDLKNIFNDAFVFFEPKDVVSGDFYWYNEVGTRKIAIVGDCTGHGVPGAFMSLLGTTLLNEIILQRQVTTPSKILDFMQSEIRTILKQDTTGNRDGMDMAVVVVDTSTGMMEFAGAKNPLVYIHKKRKRGGVDTNLTIIKGDVHPIGGRTQKFIDAQYTNHIIKLENVEAFYIYSDGYQDQFGGEKGRKFMSTKFRQLLYDTHSTSMRHQRVSLKRGLMNWMGTEYDQIDDICVMGISI</sequence>
<dbReference type="InterPro" id="IPR000700">
    <property type="entry name" value="PAS-assoc_C"/>
</dbReference>
<feature type="transmembrane region" description="Helical" evidence="11">
    <location>
        <begin position="51"/>
        <end position="73"/>
    </location>
</feature>
<feature type="domain" description="PAC" evidence="13">
    <location>
        <begin position="429"/>
        <end position="484"/>
    </location>
</feature>
<comment type="catalytic activity">
    <reaction evidence="1">
        <text>ATP + protein L-histidine = ADP + protein N-phospho-L-histidine.</text>
        <dbReference type="EC" id="2.7.13.3"/>
    </reaction>
</comment>
<dbReference type="NCBIfam" id="TIGR00229">
    <property type="entry name" value="sensory_box"/>
    <property type="match status" value="1"/>
</dbReference>
<protein>
    <recommendedName>
        <fullName evidence="3">histidine kinase</fullName>
        <ecNumber evidence="3">2.7.13.3</ecNumber>
    </recommendedName>
</protein>
<feature type="domain" description="PAS" evidence="12">
    <location>
        <begin position="828"/>
        <end position="871"/>
    </location>
</feature>
<dbReference type="PANTHER" id="PTHR43304:SF1">
    <property type="entry name" value="PAC DOMAIN-CONTAINING PROTEIN"/>
    <property type="match status" value="1"/>
</dbReference>
<accession>I4AQN5</accession>
<evidence type="ECO:0000313" key="14">
    <source>
        <dbReference type="EMBL" id="AFM06270.1"/>
    </source>
</evidence>
<feature type="coiled-coil region" evidence="10">
    <location>
        <begin position="312"/>
        <end position="346"/>
    </location>
</feature>
<feature type="coiled-coil region" evidence="10">
    <location>
        <begin position="1053"/>
        <end position="1080"/>
    </location>
</feature>
<dbReference type="Gene3D" id="3.30.450.20">
    <property type="entry name" value="PAS domain"/>
    <property type="match status" value="5"/>
</dbReference>
<dbReference type="eggNOG" id="COG2208">
    <property type="taxonomic scope" value="Bacteria"/>
</dbReference>
<keyword evidence="8 11" id="KW-1133">Transmembrane helix</keyword>
<dbReference type="Pfam" id="PF08447">
    <property type="entry name" value="PAS_3"/>
    <property type="match status" value="2"/>
</dbReference>
<feature type="domain" description="PAC" evidence="13">
    <location>
        <begin position="733"/>
        <end position="785"/>
    </location>
</feature>
<keyword evidence="9 11" id="KW-0472">Membrane</keyword>
<dbReference type="Pfam" id="PF07228">
    <property type="entry name" value="SpoIIE"/>
    <property type="match status" value="1"/>
</dbReference>
<feature type="transmembrane region" description="Helical" evidence="11">
    <location>
        <begin position="9"/>
        <end position="31"/>
    </location>
</feature>
<proteinExistence type="predicted"/>
<dbReference type="InterPro" id="IPR036457">
    <property type="entry name" value="PPM-type-like_dom_sf"/>
</dbReference>
<dbReference type="KEGG" id="fli:Fleli_3968"/>
<keyword evidence="7" id="KW-0418">Kinase</keyword>
<evidence type="ECO:0000256" key="9">
    <source>
        <dbReference type="ARBA" id="ARBA00023136"/>
    </source>
</evidence>
<feature type="coiled-coil region" evidence="10">
    <location>
        <begin position="469"/>
        <end position="516"/>
    </location>
</feature>
<dbReference type="RefSeq" id="WP_014799693.1">
    <property type="nucleotide sequence ID" value="NC_018018.1"/>
</dbReference>
<dbReference type="SUPFAM" id="SSF55785">
    <property type="entry name" value="PYP-like sensor domain (PAS domain)"/>
    <property type="match status" value="4"/>
</dbReference>
<dbReference type="GO" id="GO:0016020">
    <property type="term" value="C:membrane"/>
    <property type="evidence" value="ECO:0007669"/>
    <property type="project" value="UniProtKB-SubCell"/>
</dbReference>
<evidence type="ECO:0000256" key="7">
    <source>
        <dbReference type="ARBA" id="ARBA00022777"/>
    </source>
</evidence>
<reference evidence="15" key="1">
    <citation type="submission" date="2012-06" db="EMBL/GenBank/DDBJ databases">
        <title>The complete genome of Flexibacter litoralis DSM 6794.</title>
        <authorList>
            <person name="Lucas S."/>
            <person name="Copeland A."/>
            <person name="Lapidus A."/>
            <person name="Glavina del Rio T."/>
            <person name="Dalin E."/>
            <person name="Tice H."/>
            <person name="Bruce D."/>
            <person name="Goodwin L."/>
            <person name="Pitluck S."/>
            <person name="Peters L."/>
            <person name="Ovchinnikova G."/>
            <person name="Lu M."/>
            <person name="Kyrpides N."/>
            <person name="Mavromatis K."/>
            <person name="Ivanova N."/>
            <person name="Brettin T."/>
            <person name="Detter J.C."/>
            <person name="Han C."/>
            <person name="Larimer F."/>
            <person name="Land M."/>
            <person name="Hauser L."/>
            <person name="Markowitz V."/>
            <person name="Cheng J.-F."/>
            <person name="Hugenholtz P."/>
            <person name="Woyke T."/>
            <person name="Wu D."/>
            <person name="Spring S."/>
            <person name="Lang E."/>
            <person name="Kopitz M."/>
            <person name="Brambilla E."/>
            <person name="Klenk H.-P."/>
            <person name="Eisen J.A."/>
        </authorList>
    </citation>
    <scope>NUCLEOTIDE SEQUENCE [LARGE SCALE GENOMIC DNA]</scope>
    <source>
        <strain evidence="15">ATCC 23117 / DSM 6794 / NBRC 15988 / NCIMB 1366 / Sio-4</strain>
    </source>
</reference>
<evidence type="ECO:0000259" key="12">
    <source>
        <dbReference type="PROSITE" id="PS50112"/>
    </source>
</evidence>
<dbReference type="eggNOG" id="COG2202">
    <property type="taxonomic scope" value="Bacteria"/>
</dbReference>
<keyword evidence="10" id="KW-0175">Coiled coil</keyword>
<name>I4AQN5_BERLS</name>
<feature type="domain" description="PAS" evidence="12">
    <location>
        <begin position="675"/>
        <end position="716"/>
    </location>
</feature>
<dbReference type="STRING" id="880071.Fleli_3968"/>
<organism evidence="14 15">
    <name type="scientific">Bernardetia litoralis (strain ATCC 23117 / DSM 6794 / NBRC 15988 / NCIMB 1366 / Fx l1 / Sio-4)</name>
    <name type="common">Flexibacter litoralis</name>
    <dbReference type="NCBI Taxonomy" id="880071"/>
    <lineage>
        <taxon>Bacteria</taxon>
        <taxon>Pseudomonadati</taxon>
        <taxon>Bacteroidota</taxon>
        <taxon>Cytophagia</taxon>
        <taxon>Cytophagales</taxon>
        <taxon>Bernardetiaceae</taxon>
        <taxon>Bernardetia</taxon>
    </lineage>
</organism>
<evidence type="ECO:0000256" key="5">
    <source>
        <dbReference type="ARBA" id="ARBA00022679"/>
    </source>
</evidence>
<keyword evidence="6 11" id="KW-0812">Transmembrane</keyword>
<feature type="coiled-coil region" evidence="10">
    <location>
        <begin position="646"/>
        <end position="673"/>
    </location>
</feature>
<evidence type="ECO:0000256" key="11">
    <source>
        <dbReference type="SAM" id="Phobius"/>
    </source>
</evidence>
<dbReference type="Gene3D" id="2.10.70.100">
    <property type="match status" value="1"/>
</dbReference>
<keyword evidence="5" id="KW-0808">Transferase</keyword>
<dbReference type="HOGENOM" id="CLU_258829_0_0_10"/>
<dbReference type="InterPro" id="IPR013655">
    <property type="entry name" value="PAS_fold_3"/>
</dbReference>
<dbReference type="EMBL" id="CP003345">
    <property type="protein sequence ID" value="AFM06270.1"/>
    <property type="molecule type" value="Genomic_DNA"/>
</dbReference>
<evidence type="ECO:0000256" key="6">
    <source>
        <dbReference type="ARBA" id="ARBA00022692"/>
    </source>
</evidence>
<dbReference type="InterPro" id="IPR001932">
    <property type="entry name" value="PPM-type_phosphatase-like_dom"/>
</dbReference>
<comment type="subcellular location">
    <subcellularLocation>
        <location evidence="2">Membrane</location>
        <topology evidence="2">Multi-pass membrane protein</topology>
    </subcellularLocation>
</comment>
<dbReference type="SMART" id="SM00091">
    <property type="entry name" value="PAS"/>
    <property type="match status" value="2"/>
</dbReference>
<dbReference type="InterPro" id="IPR000014">
    <property type="entry name" value="PAS"/>
</dbReference>
<evidence type="ECO:0000256" key="8">
    <source>
        <dbReference type="ARBA" id="ARBA00022989"/>
    </source>
</evidence>
<keyword evidence="4" id="KW-0597">Phosphoprotein</keyword>
<dbReference type="Gene3D" id="3.60.40.10">
    <property type="entry name" value="PPM-type phosphatase domain"/>
    <property type="match status" value="1"/>
</dbReference>
<evidence type="ECO:0000256" key="10">
    <source>
        <dbReference type="SAM" id="Coils"/>
    </source>
</evidence>
<dbReference type="InterPro" id="IPR052162">
    <property type="entry name" value="Sensor_kinase/Photoreceptor"/>
</dbReference>
<dbReference type="GO" id="GO:0004673">
    <property type="term" value="F:protein histidine kinase activity"/>
    <property type="evidence" value="ECO:0007669"/>
    <property type="project" value="UniProtKB-EC"/>
</dbReference>
<keyword evidence="15" id="KW-1185">Reference proteome</keyword>
<dbReference type="CDD" id="cd00130">
    <property type="entry name" value="PAS"/>
    <property type="match status" value="1"/>
</dbReference>
<dbReference type="InterPro" id="IPR035965">
    <property type="entry name" value="PAS-like_dom_sf"/>
</dbReference>
<dbReference type="Pfam" id="PF13675">
    <property type="entry name" value="PilJ"/>
    <property type="match status" value="1"/>
</dbReference>